<evidence type="ECO:0000313" key="3">
    <source>
        <dbReference type="Proteomes" id="UP000178448"/>
    </source>
</evidence>
<sequence>MENLFNVNQAAFILKVHPLTVRRYIRERKIQALKAGGNIRIPESALTAFTKSFNPPASTVGKRKKAGSVTQPFVKDDPFLRMEGRGASLTASQ</sequence>
<gene>
    <name evidence="2" type="ORF">A2Z33_00155</name>
</gene>
<dbReference type="AlphaFoldDB" id="A0A1F5YNF5"/>
<proteinExistence type="predicted"/>
<evidence type="ECO:0000259" key="1">
    <source>
        <dbReference type="Pfam" id="PF12728"/>
    </source>
</evidence>
<dbReference type="NCBIfam" id="TIGR01764">
    <property type="entry name" value="excise"/>
    <property type="match status" value="1"/>
</dbReference>
<evidence type="ECO:0000313" key="2">
    <source>
        <dbReference type="EMBL" id="OGG01738.1"/>
    </source>
</evidence>
<dbReference type="InterPro" id="IPR041657">
    <property type="entry name" value="HTH_17"/>
</dbReference>
<dbReference type="GO" id="GO:0003677">
    <property type="term" value="F:DNA binding"/>
    <property type="evidence" value="ECO:0007669"/>
    <property type="project" value="InterPro"/>
</dbReference>
<dbReference type="EMBL" id="MFJD01000010">
    <property type="protein sequence ID" value="OGG01738.1"/>
    <property type="molecule type" value="Genomic_DNA"/>
</dbReference>
<dbReference type="InterPro" id="IPR010093">
    <property type="entry name" value="SinI_DNA-bd"/>
</dbReference>
<protein>
    <recommendedName>
        <fullName evidence="1">Helix-turn-helix domain-containing protein</fullName>
    </recommendedName>
</protein>
<organism evidence="2 3">
    <name type="scientific">Candidatus Gottesmanbacteria bacterium RBG_16_52_11</name>
    <dbReference type="NCBI Taxonomy" id="1798374"/>
    <lineage>
        <taxon>Bacteria</taxon>
        <taxon>Candidatus Gottesmaniibacteriota</taxon>
    </lineage>
</organism>
<feature type="domain" description="Helix-turn-helix" evidence="1">
    <location>
        <begin position="4"/>
        <end position="50"/>
    </location>
</feature>
<accession>A0A1F5YNF5</accession>
<dbReference type="STRING" id="1798374.A2Z33_00155"/>
<name>A0A1F5YNF5_9BACT</name>
<dbReference type="Proteomes" id="UP000178448">
    <property type="component" value="Unassembled WGS sequence"/>
</dbReference>
<comment type="caution">
    <text evidence="2">The sequence shown here is derived from an EMBL/GenBank/DDBJ whole genome shotgun (WGS) entry which is preliminary data.</text>
</comment>
<reference evidence="2 3" key="1">
    <citation type="journal article" date="2016" name="Nat. Commun.">
        <title>Thousands of microbial genomes shed light on interconnected biogeochemical processes in an aquifer system.</title>
        <authorList>
            <person name="Anantharaman K."/>
            <person name="Brown C.T."/>
            <person name="Hug L.A."/>
            <person name="Sharon I."/>
            <person name="Castelle C.J."/>
            <person name="Probst A.J."/>
            <person name="Thomas B.C."/>
            <person name="Singh A."/>
            <person name="Wilkins M.J."/>
            <person name="Karaoz U."/>
            <person name="Brodie E.L."/>
            <person name="Williams K.H."/>
            <person name="Hubbard S.S."/>
            <person name="Banfield J.F."/>
        </authorList>
    </citation>
    <scope>NUCLEOTIDE SEQUENCE [LARGE SCALE GENOMIC DNA]</scope>
</reference>
<dbReference type="Pfam" id="PF12728">
    <property type="entry name" value="HTH_17"/>
    <property type="match status" value="1"/>
</dbReference>